<dbReference type="PANTHER" id="PTHR10534:SF2">
    <property type="entry name" value="PYRIDOXAL KINASE"/>
    <property type="match status" value="1"/>
</dbReference>
<gene>
    <name evidence="8" type="ORF">PMKS-000933</name>
</gene>
<dbReference type="Proteomes" id="UP000186136">
    <property type="component" value="Unassembled WGS sequence"/>
</dbReference>
<dbReference type="AlphaFoldDB" id="A0A1Q2YD69"/>
<keyword evidence="4" id="KW-0547">Nucleotide-binding</keyword>
<evidence type="ECO:0000256" key="2">
    <source>
        <dbReference type="ARBA" id="ARBA00012104"/>
    </source>
</evidence>
<dbReference type="GO" id="GO:0005829">
    <property type="term" value="C:cytosol"/>
    <property type="evidence" value="ECO:0007669"/>
    <property type="project" value="TreeGrafter"/>
</dbReference>
<keyword evidence="5" id="KW-0418">Kinase</keyword>
<sequence length="191" mass="21192">MDPVIGDNGKVYVSQETVDLYLQLLGRNEIDIDLLTPNMFEMEVLTGVQINSWETVKKSIDVFCEKYVSVKNLVITSVTIDGKMYCVGSSKGKSFYYSVSEIDAVFSGSGDLFLALLTDELVKNEQGLAASVYKTINVVTGVLNLSYQLLKDDCTTMTNASGKLYIPDLKLVESKNILIRDVQVTEPTYLE</sequence>
<evidence type="ECO:0000259" key="7">
    <source>
        <dbReference type="Pfam" id="PF08543"/>
    </source>
</evidence>
<reference evidence="8 9" key="1">
    <citation type="submission" date="2016-08" db="EMBL/GenBank/DDBJ databases">
        <title>Whole genome shotgun sequence of Pichia membranifaciens KS47-1.</title>
        <authorList>
            <person name="Konishi M."/>
            <person name="Ishida M."/>
            <person name="Arakawa T."/>
            <person name="Kato Y."/>
            <person name="Horiuchi J."/>
        </authorList>
    </citation>
    <scope>NUCLEOTIDE SEQUENCE [LARGE SCALE GENOMIC DNA]</scope>
    <source>
        <strain evidence="8 9">KS47-1</strain>
    </source>
</reference>
<evidence type="ECO:0000256" key="6">
    <source>
        <dbReference type="ARBA" id="ARBA00022840"/>
    </source>
</evidence>
<keyword evidence="6" id="KW-0067">ATP-binding</keyword>
<keyword evidence="3" id="KW-0808">Transferase</keyword>
<proteinExistence type="inferred from homology"/>
<comment type="similarity">
    <text evidence="1">Belongs to the pyridoxine kinase family.</text>
</comment>
<dbReference type="GO" id="GO:0008478">
    <property type="term" value="F:pyridoxal kinase activity"/>
    <property type="evidence" value="ECO:0007669"/>
    <property type="project" value="UniProtKB-EC"/>
</dbReference>
<evidence type="ECO:0000256" key="4">
    <source>
        <dbReference type="ARBA" id="ARBA00022741"/>
    </source>
</evidence>
<evidence type="ECO:0000256" key="1">
    <source>
        <dbReference type="ARBA" id="ARBA00008805"/>
    </source>
</evidence>
<dbReference type="Gene3D" id="3.40.1190.20">
    <property type="match status" value="1"/>
</dbReference>
<keyword evidence="9" id="KW-1185">Reference proteome</keyword>
<evidence type="ECO:0000256" key="3">
    <source>
        <dbReference type="ARBA" id="ARBA00022679"/>
    </source>
</evidence>
<feature type="domain" description="Pyridoxamine kinase/Phosphomethylpyrimidine kinase" evidence="7">
    <location>
        <begin position="2"/>
        <end position="149"/>
    </location>
</feature>
<protein>
    <recommendedName>
        <fullName evidence="2">pyridoxal kinase</fullName>
        <ecNumber evidence="2">2.7.1.35</ecNumber>
    </recommendedName>
</protein>
<dbReference type="OrthoDB" id="2104723at2759"/>
<dbReference type="GO" id="GO:0009443">
    <property type="term" value="P:pyridoxal 5'-phosphate salvage"/>
    <property type="evidence" value="ECO:0007669"/>
    <property type="project" value="InterPro"/>
</dbReference>
<dbReference type="InterPro" id="IPR029056">
    <property type="entry name" value="Ribokinase-like"/>
</dbReference>
<evidence type="ECO:0000256" key="5">
    <source>
        <dbReference type="ARBA" id="ARBA00022777"/>
    </source>
</evidence>
<dbReference type="InterPro" id="IPR013749">
    <property type="entry name" value="PM/HMP-P_kinase-1"/>
</dbReference>
<dbReference type="GO" id="GO:0005524">
    <property type="term" value="F:ATP binding"/>
    <property type="evidence" value="ECO:0007669"/>
    <property type="project" value="UniProtKB-KW"/>
</dbReference>
<dbReference type="InterPro" id="IPR004625">
    <property type="entry name" value="PyrdxlKinase"/>
</dbReference>
<dbReference type="Pfam" id="PF08543">
    <property type="entry name" value="Phos_pyr_kin"/>
    <property type="match status" value="1"/>
</dbReference>
<dbReference type="EC" id="2.7.1.35" evidence="2"/>
<dbReference type="EMBL" id="BDGI01000036">
    <property type="protein sequence ID" value="GAV27465.1"/>
    <property type="molecule type" value="Genomic_DNA"/>
</dbReference>
<organism evidence="8 9">
    <name type="scientific">Pichia membranifaciens</name>
    <dbReference type="NCBI Taxonomy" id="4926"/>
    <lineage>
        <taxon>Eukaryota</taxon>
        <taxon>Fungi</taxon>
        <taxon>Dikarya</taxon>
        <taxon>Ascomycota</taxon>
        <taxon>Saccharomycotina</taxon>
        <taxon>Pichiomycetes</taxon>
        <taxon>Pichiales</taxon>
        <taxon>Pichiaceae</taxon>
        <taxon>Pichia</taxon>
    </lineage>
</organism>
<dbReference type="PANTHER" id="PTHR10534">
    <property type="entry name" value="PYRIDOXAL KINASE"/>
    <property type="match status" value="1"/>
</dbReference>
<accession>A0A1Q2YD69</accession>
<name>A0A1Q2YD69_9ASCO</name>
<evidence type="ECO:0000313" key="8">
    <source>
        <dbReference type="EMBL" id="GAV27465.1"/>
    </source>
</evidence>
<dbReference type="SUPFAM" id="SSF53613">
    <property type="entry name" value="Ribokinase-like"/>
    <property type="match status" value="1"/>
</dbReference>
<comment type="caution">
    <text evidence="8">The sequence shown here is derived from an EMBL/GenBank/DDBJ whole genome shotgun (WGS) entry which is preliminary data.</text>
</comment>
<evidence type="ECO:0000313" key="9">
    <source>
        <dbReference type="Proteomes" id="UP000186136"/>
    </source>
</evidence>